<reference evidence="1 2" key="1">
    <citation type="submission" date="2016-10" db="EMBL/GenBank/DDBJ databases">
        <title>Comparative genome analysis of multiple Pseudomonas spp. focuses on biocontrol and plant growth promoting traits.</title>
        <authorList>
            <person name="Tao X.-Y."/>
            <person name="Taylor C.G."/>
        </authorList>
    </citation>
    <scope>NUCLEOTIDE SEQUENCE [LARGE SCALE GENOMIC DNA]</scope>
    <source>
        <strain evidence="1 2">36G2</strain>
    </source>
</reference>
<dbReference type="Gene3D" id="2.60.40.10">
    <property type="entry name" value="Immunoglobulins"/>
    <property type="match status" value="1"/>
</dbReference>
<accession>A0A423P1Z6</accession>
<sequence length="98" mass="9896">MSAEKNVVPVITSVKDDKGEIPDGGATSATYVQLSGGAAAGEKVEIFDGAVLRGQVVVGAAGRWDFHLTGLKQGIHSITAKGSAGTSPVRSFIVSAAK</sequence>
<evidence type="ECO:0000313" key="1">
    <source>
        <dbReference type="EMBL" id="ROO05097.1"/>
    </source>
</evidence>
<dbReference type="RefSeq" id="WP_123594932.1">
    <property type="nucleotide sequence ID" value="NZ_MOBZ01000018.1"/>
</dbReference>
<gene>
    <name evidence="1" type="ORF">BK673_22870</name>
</gene>
<dbReference type="Proteomes" id="UP000283619">
    <property type="component" value="Unassembled WGS sequence"/>
</dbReference>
<evidence type="ECO:0000313" key="2">
    <source>
        <dbReference type="Proteomes" id="UP000283619"/>
    </source>
</evidence>
<dbReference type="EMBL" id="MOBZ01000018">
    <property type="protein sequence ID" value="ROO05097.1"/>
    <property type="molecule type" value="Genomic_DNA"/>
</dbReference>
<dbReference type="AlphaFoldDB" id="A0A423P1Z6"/>
<name>A0A423P1Z6_PSEFL</name>
<comment type="caution">
    <text evidence="1">The sequence shown here is derived from an EMBL/GenBank/DDBJ whole genome shotgun (WGS) entry which is preliminary data.</text>
</comment>
<protein>
    <submittedName>
        <fullName evidence="1">Uncharacterized protein</fullName>
    </submittedName>
</protein>
<proteinExistence type="predicted"/>
<organism evidence="1 2">
    <name type="scientific">Pseudomonas fluorescens</name>
    <dbReference type="NCBI Taxonomy" id="294"/>
    <lineage>
        <taxon>Bacteria</taxon>
        <taxon>Pseudomonadati</taxon>
        <taxon>Pseudomonadota</taxon>
        <taxon>Gammaproteobacteria</taxon>
        <taxon>Pseudomonadales</taxon>
        <taxon>Pseudomonadaceae</taxon>
        <taxon>Pseudomonas</taxon>
    </lineage>
</organism>
<dbReference type="InterPro" id="IPR013783">
    <property type="entry name" value="Ig-like_fold"/>
</dbReference>